<accession>A0A6P6XXM5</accession>
<protein>
    <submittedName>
        <fullName evidence="2">Uncharacterized protein LOC113792149</fullName>
    </submittedName>
</protein>
<sequence>MSIQLILVTFTFATLIIIPDSIAAPQFAIRKTDDNDQSESNNYRLIHYMTLRRKIQCSLNKELCSPKNKKTNKNTLSSAKPNVNLMQSVVLLDIPVMMRYPPCCITGLEIGNCINCNNNREDLNHRNDNDQFHNPGR</sequence>
<dbReference type="KEGG" id="dpte:113792149"/>
<dbReference type="Proteomes" id="UP000515146">
    <property type="component" value="Unplaced"/>
</dbReference>
<organism evidence="1 2">
    <name type="scientific">Dermatophagoides pteronyssinus</name>
    <name type="common">European house dust mite</name>
    <dbReference type="NCBI Taxonomy" id="6956"/>
    <lineage>
        <taxon>Eukaryota</taxon>
        <taxon>Metazoa</taxon>
        <taxon>Ecdysozoa</taxon>
        <taxon>Arthropoda</taxon>
        <taxon>Chelicerata</taxon>
        <taxon>Arachnida</taxon>
        <taxon>Acari</taxon>
        <taxon>Acariformes</taxon>
        <taxon>Sarcoptiformes</taxon>
        <taxon>Astigmata</taxon>
        <taxon>Psoroptidia</taxon>
        <taxon>Analgoidea</taxon>
        <taxon>Pyroglyphidae</taxon>
        <taxon>Dermatophagoidinae</taxon>
        <taxon>Dermatophagoides</taxon>
    </lineage>
</organism>
<evidence type="ECO:0000313" key="1">
    <source>
        <dbReference type="Proteomes" id="UP000515146"/>
    </source>
</evidence>
<evidence type="ECO:0000313" key="2">
    <source>
        <dbReference type="RefSeq" id="XP_027197855.1"/>
    </source>
</evidence>
<proteinExistence type="predicted"/>
<gene>
    <name evidence="2" type="primary">LOC113792149</name>
</gene>
<reference evidence="2" key="1">
    <citation type="submission" date="2025-08" db="UniProtKB">
        <authorList>
            <consortium name="RefSeq"/>
        </authorList>
    </citation>
    <scope>IDENTIFICATION</scope>
    <source>
        <strain evidence="2">Airmid</strain>
    </source>
</reference>
<dbReference type="OrthoDB" id="6523276at2759"/>
<dbReference type="AlphaFoldDB" id="A0A6P6XXM5"/>
<dbReference type="InParanoid" id="A0A6P6XXM5"/>
<dbReference type="RefSeq" id="XP_027197855.1">
    <property type="nucleotide sequence ID" value="XM_027342054.1"/>
</dbReference>
<dbReference type="GeneID" id="113792149"/>
<keyword evidence="1" id="KW-1185">Reference proteome</keyword>
<name>A0A6P6XXM5_DERPT</name>